<evidence type="ECO:0000256" key="10">
    <source>
        <dbReference type="SAM" id="Phobius"/>
    </source>
</evidence>
<keyword evidence="8 10" id="KW-0472">Membrane</keyword>
<keyword evidence="14" id="KW-1185">Reference proteome</keyword>
<dbReference type="PANTHER" id="PTHR24223">
    <property type="entry name" value="ATP-BINDING CASSETTE SUB-FAMILY C"/>
    <property type="match status" value="1"/>
</dbReference>
<dbReference type="InterPro" id="IPR050173">
    <property type="entry name" value="ABC_transporter_C-like"/>
</dbReference>
<dbReference type="CDD" id="cd03244">
    <property type="entry name" value="ABCC_MRP_domain2"/>
    <property type="match status" value="1"/>
</dbReference>
<dbReference type="InterPro" id="IPR027417">
    <property type="entry name" value="P-loop_NTPase"/>
</dbReference>
<dbReference type="PROSITE" id="PS50893">
    <property type="entry name" value="ABC_TRANSPORTER_2"/>
    <property type="match status" value="2"/>
</dbReference>
<keyword evidence="3" id="KW-0813">Transport</keyword>
<dbReference type="CDD" id="cd18597">
    <property type="entry name" value="ABC_6TM_YOR1_D1_like"/>
    <property type="match status" value="1"/>
</dbReference>
<name>A0A165VJC5_9AGAM</name>
<dbReference type="FunFam" id="1.20.1560.10:FF:000006">
    <property type="entry name" value="ATP-binding cassette, sub-family C (CFTR/MRP), member 9"/>
    <property type="match status" value="1"/>
</dbReference>
<reference evidence="13 14" key="1">
    <citation type="journal article" date="2016" name="Mol. Biol. Evol.">
        <title>Comparative Genomics of Early-Diverging Mushroom-Forming Fungi Provides Insights into the Origins of Lignocellulose Decay Capabilities.</title>
        <authorList>
            <person name="Nagy L.G."/>
            <person name="Riley R."/>
            <person name="Tritt A."/>
            <person name="Adam C."/>
            <person name="Daum C."/>
            <person name="Floudas D."/>
            <person name="Sun H."/>
            <person name="Yadav J.S."/>
            <person name="Pangilinan J."/>
            <person name="Larsson K.H."/>
            <person name="Matsuura K."/>
            <person name="Barry K."/>
            <person name="Labutti K."/>
            <person name="Kuo R."/>
            <person name="Ohm R.A."/>
            <person name="Bhattacharya S.S."/>
            <person name="Shirouzu T."/>
            <person name="Yoshinaga Y."/>
            <person name="Martin F.M."/>
            <person name="Grigoriev I.V."/>
            <person name="Hibbett D.S."/>
        </authorList>
    </citation>
    <scope>NUCLEOTIDE SEQUENCE [LARGE SCALE GENOMIC DNA]</scope>
    <source>
        <strain evidence="13 14">HHB14362 ss-1</strain>
    </source>
</reference>
<feature type="transmembrane region" description="Helical" evidence="10">
    <location>
        <begin position="298"/>
        <end position="316"/>
    </location>
</feature>
<evidence type="ECO:0000313" key="14">
    <source>
        <dbReference type="Proteomes" id="UP000076761"/>
    </source>
</evidence>
<dbReference type="PROSITE" id="PS50929">
    <property type="entry name" value="ABC_TM1F"/>
    <property type="match status" value="2"/>
</dbReference>
<evidence type="ECO:0000256" key="4">
    <source>
        <dbReference type="ARBA" id="ARBA00022692"/>
    </source>
</evidence>
<evidence type="ECO:0000256" key="5">
    <source>
        <dbReference type="ARBA" id="ARBA00022741"/>
    </source>
</evidence>
<dbReference type="InterPro" id="IPR017871">
    <property type="entry name" value="ABC_transporter-like_CS"/>
</dbReference>
<dbReference type="Proteomes" id="UP000076761">
    <property type="component" value="Unassembled WGS sequence"/>
</dbReference>
<dbReference type="SUPFAM" id="SSF52540">
    <property type="entry name" value="P-loop containing nucleoside triphosphate hydrolases"/>
    <property type="match status" value="2"/>
</dbReference>
<evidence type="ECO:0000256" key="7">
    <source>
        <dbReference type="ARBA" id="ARBA00022989"/>
    </source>
</evidence>
<proteinExistence type="inferred from homology"/>
<protein>
    <submittedName>
        <fullName evidence="13">Multidrug resistance-associated ABC transporter</fullName>
    </submittedName>
</protein>
<dbReference type="GO" id="GO:0005524">
    <property type="term" value="F:ATP binding"/>
    <property type="evidence" value="ECO:0007669"/>
    <property type="project" value="UniProtKB-KW"/>
</dbReference>
<comment type="similarity">
    <text evidence="2">Belongs to the ABC transporter superfamily. ABCC family. Conjugate transporter (TC 3.A.1.208) subfamily.</text>
</comment>
<feature type="domain" description="ABC transporter" evidence="11">
    <location>
        <begin position="1143"/>
        <end position="1383"/>
    </location>
</feature>
<dbReference type="InParanoid" id="A0A165VJC5"/>
<comment type="subcellular location">
    <subcellularLocation>
        <location evidence="1">Membrane</location>
        <topology evidence="1">Multi-pass membrane protein</topology>
    </subcellularLocation>
</comment>
<feature type="transmembrane region" description="Helical" evidence="10">
    <location>
        <begin position="827"/>
        <end position="850"/>
    </location>
</feature>
<dbReference type="OrthoDB" id="6500128at2759"/>
<keyword evidence="5" id="KW-0547">Nucleotide-binding</keyword>
<evidence type="ECO:0000256" key="9">
    <source>
        <dbReference type="SAM" id="MobiDB-lite"/>
    </source>
</evidence>
<feature type="transmembrane region" description="Helical" evidence="10">
    <location>
        <begin position="444"/>
        <end position="463"/>
    </location>
</feature>
<evidence type="ECO:0000313" key="13">
    <source>
        <dbReference type="EMBL" id="KZT29756.1"/>
    </source>
</evidence>
<dbReference type="Pfam" id="PF00664">
    <property type="entry name" value="ABC_membrane"/>
    <property type="match status" value="2"/>
</dbReference>
<feature type="region of interest" description="Disordered" evidence="9">
    <location>
        <begin position="83"/>
        <end position="142"/>
    </location>
</feature>
<feature type="region of interest" description="Disordered" evidence="9">
    <location>
        <begin position="513"/>
        <end position="535"/>
    </location>
</feature>
<evidence type="ECO:0000256" key="3">
    <source>
        <dbReference type="ARBA" id="ARBA00022448"/>
    </source>
</evidence>
<dbReference type="SMART" id="SM00382">
    <property type="entry name" value="AAA"/>
    <property type="match status" value="2"/>
</dbReference>
<evidence type="ECO:0000256" key="8">
    <source>
        <dbReference type="ARBA" id="ARBA00023136"/>
    </source>
</evidence>
<dbReference type="FunFam" id="3.40.50.300:FF:000565">
    <property type="entry name" value="ABC bile acid transporter"/>
    <property type="match status" value="1"/>
</dbReference>
<feature type="domain" description="ABC transmembrane type-1" evidence="12">
    <location>
        <begin position="835"/>
        <end position="1094"/>
    </location>
</feature>
<feature type="compositionally biased region" description="Polar residues" evidence="9">
    <location>
        <begin position="90"/>
        <end position="105"/>
    </location>
</feature>
<dbReference type="EMBL" id="KV425553">
    <property type="protein sequence ID" value="KZT29756.1"/>
    <property type="molecule type" value="Genomic_DNA"/>
</dbReference>
<feature type="transmembrane region" description="Helical" evidence="10">
    <location>
        <begin position="1044"/>
        <end position="1074"/>
    </location>
</feature>
<dbReference type="Gene3D" id="3.40.50.300">
    <property type="entry name" value="P-loop containing nucleotide triphosphate hydrolases"/>
    <property type="match status" value="2"/>
</dbReference>
<dbReference type="InterPro" id="IPR011527">
    <property type="entry name" value="ABC1_TM_dom"/>
</dbReference>
<evidence type="ECO:0000259" key="11">
    <source>
        <dbReference type="PROSITE" id="PS50893"/>
    </source>
</evidence>
<feature type="compositionally biased region" description="Basic and acidic residues" evidence="9">
    <location>
        <begin position="112"/>
        <end position="127"/>
    </location>
</feature>
<dbReference type="SUPFAM" id="SSF90123">
    <property type="entry name" value="ABC transporter transmembrane region"/>
    <property type="match status" value="2"/>
</dbReference>
<dbReference type="GO" id="GO:0016020">
    <property type="term" value="C:membrane"/>
    <property type="evidence" value="ECO:0007669"/>
    <property type="project" value="UniProtKB-SubCell"/>
</dbReference>
<keyword evidence="7 10" id="KW-1133">Transmembrane helix</keyword>
<evidence type="ECO:0000259" key="12">
    <source>
        <dbReference type="PROSITE" id="PS50929"/>
    </source>
</evidence>
<feature type="domain" description="ABC transmembrane type-1" evidence="12">
    <location>
        <begin position="164"/>
        <end position="460"/>
    </location>
</feature>
<feature type="domain" description="ABC transporter" evidence="11">
    <location>
        <begin position="534"/>
        <end position="766"/>
    </location>
</feature>
<dbReference type="CDD" id="cd18606">
    <property type="entry name" value="ABC_6TM_YOR1_D2_like"/>
    <property type="match status" value="1"/>
</dbReference>
<dbReference type="Pfam" id="PF00005">
    <property type="entry name" value="ABC_tran"/>
    <property type="match status" value="2"/>
</dbReference>
<evidence type="ECO:0000256" key="1">
    <source>
        <dbReference type="ARBA" id="ARBA00004141"/>
    </source>
</evidence>
<feature type="transmembrane region" description="Helical" evidence="10">
    <location>
        <begin position="395"/>
        <end position="424"/>
    </location>
</feature>
<dbReference type="GO" id="GO:0016887">
    <property type="term" value="F:ATP hydrolysis activity"/>
    <property type="evidence" value="ECO:0007669"/>
    <property type="project" value="InterPro"/>
</dbReference>
<dbReference type="InterPro" id="IPR003439">
    <property type="entry name" value="ABC_transporter-like_ATP-bd"/>
</dbReference>
<keyword evidence="6" id="KW-0067">ATP-binding</keyword>
<dbReference type="FunFam" id="1.20.1560.10:FF:000010">
    <property type="entry name" value="Multidrug resistance-associated ABC transporter"/>
    <property type="match status" value="1"/>
</dbReference>
<feature type="compositionally biased region" description="Basic and acidic residues" evidence="9">
    <location>
        <begin position="513"/>
        <end position="524"/>
    </location>
</feature>
<evidence type="ECO:0000256" key="2">
    <source>
        <dbReference type="ARBA" id="ARBA00009726"/>
    </source>
</evidence>
<dbReference type="FunFam" id="3.40.50.300:FF:000997">
    <property type="entry name" value="Multidrug resistance-associated protein 1"/>
    <property type="match status" value="1"/>
</dbReference>
<accession>A0A165VJC5</accession>
<dbReference type="GO" id="GO:0140359">
    <property type="term" value="F:ABC-type transporter activity"/>
    <property type="evidence" value="ECO:0007669"/>
    <property type="project" value="InterPro"/>
</dbReference>
<sequence>MRNPLRPSPAPPGFGGSVVPEQNASILSRLVFGWASPFLKVGFSRPLEKEDMWTLPDSKSTANLSWEVECNFYDRCPPEKRPSFLRDSTAAPQPQTPLGQKQVSAENDVEDSDLKEKSDVTGRDGEQPQKGQGRSTESKPEKSKYDENLLMALNHTFFYTWWSAGLLKLCADILTVTTPLVTKELLTYISKAYVAYRLTPEEREAAGLGNVQGVGYGIGLAISIFVMQEASSLMTTHYMMRGMNTGLMVRTAVIGTIFRKSLRLSGLARAEHSVGQITTLISNDADDLQRAGTYAHELWLSPIQMIIGIALLIYNLGYSALVGLGVLIFSAPLQGALVAVMFSQRKKGLIITDQRMRLTNEVLQGIRLVKLYAWEAFYGHKISKLRAAEVKALRVGAWALSMMIALTSFVPVLAVILSFVTYALTGHNLNVAIIFSSLQWFNIIRLPLSMLPLVFASVAQAVVSLQRISKFLLAEELSDTWEVDLESKNAVEVDGDFVWEKITKLSTEEKGKTTYGEKDKELNNKTRKKVKDGVKEKDVLPTAAPKAAQTEAEEQPFELKGLNLKISRGKFVAIVGQIGSGKSSLLQAMLGEMRKKKGSVTFGGSVAYAPQTPWIMNASLKENVLFGQTEDEEWFKQVIQACCLDHDLQLLPHRENTEIGEKGINLSGAYLATRVSLARAAYARADIVLLDDVLSAVDAWVGKSILDHCLLAGPLSSTTRVFVTHALHVLAKVDYIYVMDQGVIREQGTFEELSKDSILFSRIIEEYGHTDSKTESTGTAKETSPRQTAAKMAGASKKDAQVDPLMQAEERITGIVKTETYKKYFRYVGGLVWAFVILALLVLTQSASVANNLFLGFWTAESIKGFRQGQYMAVYAGLGAAEAVFAFVTNLSFTLASLSASLAMFQGALIHVLRSPVSFFDTTPMGRIISRLAKDQDTVDFEVSMVSYALLTGAMNVLGTVALVFYTFPYLGIIFLPLGMIYYLVSIYYRRSSVEIKRLDSLMRSALYASFNESLTGLPSLRAYRQQNRFISKANDGLDMENRAYYMTVVIQLWLSTRLDFFGNVLILGIGLFAAGFRHTINPSKVGVVLSYSLTSIIVSSYAQMEQAMNAVERLLHYTELPVEGDAGFSEDPPSSWPEAGRINFSDVHLAYRPGLPLVLKGVSFEVNVGEKVGIVGRTGAGKSSLLQALFRTVELQSGRIEIDGRDIRKISLGTLRSCLALVPQDTTLFLGSLRENIDPQGTRTDAELVSALQRAWLLPKDRSLDRSPEAKFSLDAPVSDEGGNFSAGEKQLLALCRALVKNTRIIVLDEATSSVDIETDAKMQRTVQTQFANSTLLCIAHRLNTIAYYDRILVMDAGTVVEYDTPLNLFDKDNSIFRSLCNEAGLSRQDIERIRATVTAASDSIAAITNS</sequence>
<evidence type="ECO:0000256" key="6">
    <source>
        <dbReference type="ARBA" id="ARBA00022840"/>
    </source>
</evidence>
<feature type="transmembrane region" description="Helical" evidence="10">
    <location>
        <begin position="963"/>
        <end position="985"/>
    </location>
</feature>
<dbReference type="STRING" id="1314782.A0A165VJC5"/>
<dbReference type="CDD" id="cd03250">
    <property type="entry name" value="ABCC_MRP_domain1"/>
    <property type="match status" value="1"/>
</dbReference>
<dbReference type="PANTHER" id="PTHR24223:SF456">
    <property type="entry name" value="MULTIDRUG RESISTANCE-ASSOCIATED PROTEIN LETHAL(2)03659"/>
    <property type="match status" value="1"/>
</dbReference>
<feature type="transmembrane region" description="Helical" evidence="10">
    <location>
        <begin position="322"/>
        <end position="342"/>
    </location>
</feature>
<organism evidence="13 14">
    <name type="scientific">Neolentinus lepideus HHB14362 ss-1</name>
    <dbReference type="NCBI Taxonomy" id="1314782"/>
    <lineage>
        <taxon>Eukaryota</taxon>
        <taxon>Fungi</taxon>
        <taxon>Dikarya</taxon>
        <taxon>Basidiomycota</taxon>
        <taxon>Agaricomycotina</taxon>
        <taxon>Agaricomycetes</taxon>
        <taxon>Gloeophyllales</taxon>
        <taxon>Gloeophyllaceae</taxon>
        <taxon>Neolentinus</taxon>
    </lineage>
</organism>
<gene>
    <name evidence="13" type="ORF">NEOLEDRAFT_1056022</name>
</gene>
<keyword evidence="4 10" id="KW-0812">Transmembrane</keyword>
<dbReference type="Gene3D" id="1.20.1560.10">
    <property type="entry name" value="ABC transporter type 1, transmembrane domain"/>
    <property type="match status" value="2"/>
</dbReference>
<dbReference type="PROSITE" id="PS00211">
    <property type="entry name" value="ABC_TRANSPORTER_1"/>
    <property type="match status" value="1"/>
</dbReference>
<dbReference type="InterPro" id="IPR003593">
    <property type="entry name" value="AAA+_ATPase"/>
</dbReference>
<dbReference type="InterPro" id="IPR036640">
    <property type="entry name" value="ABC1_TM_sf"/>
</dbReference>